<dbReference type="AlphaFoldDB" id="A0A2R6NLG6"/>
<comment type="caution">
    <text evidence="1">The sequence shown here is derived from an EMBL/GenBank/DDBJ whole genome shotgun (WGS) entry which is preliminary data.</text>
</comment>
<proteinExistence type="predicted"/>
<keyword evidence="2" id="KW-1185">Reference proteome</keyword>
<name>A0A2R6NLG6_9APHY</name>
<dbReference type="Proteomes" id="UP000186601">
    <property type="component" value="Unassembled WGS sequence"/>
</dbReference>
<dbReference type="EMBL" id="MLYV02001095">
    <property type="protein sequence ID" value="PSR73229.1"/>
    <property type="molecule type" value="Genomic_DNA"/>
</dbReference>
<reference evidence="1 2" key="1">
    <citation type="submission" date="2018-02" db="EMBL/GenBank/DDBJ databases">
        <title>Genome sequence of the basidiomycete white-rot fungus Phlebia centrifuga.</title>
        <authorList>
            <person name="Granchi Z."/>
            <person name="Peng M."/>
            <person name="de Vries R.P."/>
            <person name="Hilden K."/>
            <person name="Makela M.R."/>
            <person name="Grigoriev I."/>
            <person name="Riley R."/>
        </authorList>
    </citation>
    <scope>NUCLEOTIDE SEQUENCE [LARGE SCALE GENOMIC DNA]</scope>
    <source>
        <strain evidence="1 2">FBCC195</strain>
    </source>
</reference>
<sequence length="121" mass="13408">MLGVALDVERVSACVRSTDGERTYSNSAWGTQEKKERKFLLHSAAARACPSDFRAHAAFILNVTNFDVDRGDLKKDFKRSTQSIAPNNKTLPGRFPSIYGRNVGNTCGRRSRLENSEGKAD</sequence>
<protein>
    <submittedName>
        <fullName evidence="1">Uncharacterized protein</fullName>
    </submittedName>
</protein>
<organism evidence="1 2">
    <name type="scientific">Hermanssonia centrifuga</name>
    <dbReference type="NCBI Taxonomy" id="98765"/>
    <lineage>
        <taxon>Eukaryota</taxon>
        <taxon>Fungi</taxon>
        <taxon>Dikarya</taxon>
        <taxon>Basidiomycota</taxon>
        <taxon>Agaricomycotina</taxon>
        <taxon>Agaricomycetes</taxon>
        <taxon>Polyporales</taxon>
        <taxon>Meruliaceae</taxon>
        <taxon>Hermanssonia</taxon>
    </lineage>
</organism>
<gene>
    <name evidence="1" type="ORF">PHLCEN_2v10889</name>
</gene>
<accession>A0A2R6NLG6</accession>
<evidence type="ECO:0000313" key="2">
    <source>
        <dbReference type="Proteomes" id="UP000186601"/>
    </source>
</evidence>
<evidence type="ECO:0000313" key="1">
    <source>
        <dbReference type="EMBL" id="PSR73229.1"/>
    </source>
</evidence>